<proteinExistence type="predicted"/>
<name>A0AAV4UKZ9_CAEEX</name>
<dbReference type="EMBL" id="BPLR01013060">
    <property type="protein sequence ID" value="GIY58449.1"/>
    <property type="molecule type" value="Genomic_DNA"/>
</dbReference>
<dbReference type="Proteomes" id="UP001054945">
    <property type="component" value="Unassembled WGS sequence"/>
</dbReference>
<evidence type="ECO:0000313" key="2">
    <source>
        <dbReference type="Proteomes" id="UP001054945"/>
    </source>
</evidence>
<accession>A0AAV4UKZ9</accession>
<reference evidence="1 2" key="1">
    <citation type="submission" date="2021-06" db="EMBL/GenBank/DDBJ databases">
        <title>Caerostris extrusa draft genome.</title>
        <authorList>
            <person name="Kono N."/>
            <person name="Arakawa K."/>
        </authorList>
    </citation>
    <scope>NUCLEOTIDE SEQUENCE [LARGE SCALE GENOMIC DNA]</scope>
</reference>
<organism evidence="1 2">
    <name type="scientific">Caerostris extrusa</name>
    <name type="common">Bark spider</name>
    <name type="synonym">Caerostris bankana</name>
    <dbReference type="NCBI Taxonomy" id="172846"/>
    <lineage>
        <taxon>Eukaryota</taxon>
        <taxon>Metazoa</taxon>
        <taxon>Ecdysozoa</taxon>
        <taxon>Arthropoda</taxon>
        <taxon>Chelicerata</taxon>
        <taxon>Arachnida</taxon>
        <taxon>Araneae</taxon>
        <taxon>Araneomorphae</taxon>
        <taxon>Entelegynae</taxon>
        <taxon>Araneoidea</taxon>
        <taxon>Araneidae</taxon>
        <taxon>Caerostris</taxon>
    </lineage>
</organism>
<sequence>VPILLSPNQIKQRITIVPEPPFFCLSSVAEGKQKTIPFFKSFNHKLKMV</sequence>
<protein>
    <submittedName>
        <fullName evidence="1">Uncharacterized protein</fullName>
    </submittedName>
</protein>
<dbReference type="AlphaFoldDB" id="A0AAV4UKZ9"/>
<feature type="non-terminal residue" evidence="1">
    <location>
        <position position="1"/>
    </location>
</feature>
<gene>
    <name evidence="1" type="ORF">CEXT_275531</name>
</gene>
<keyword evidence="2" id="KW-1185">Reference proteome</keyword>
<evidence type="ECO:0000313" key="1">
    <source>
        <dbReference type="EMBL" id="GIY58449.1"/>
    </source>
</evidence>
<comment type="caution">
    <text evidence="1">The sequence shown here is derived from an EMBL/GenBank/DDBJ whole genome shotgun (WGS) entry which is preliminary data.</text>
</comment>